<dbReference type="AlphaFoldDB" id="A0A804HZP5"/>
<accession>A0A804HZP5</accession>
<dbReference type="Gene3D" id="2.130.10.10">
    <property type="entry name" value="YVTN repeat-like/Quinoprotein amine dehydrogenase"/>
    <property type="match status" value="1"/>
</dbReference>
<dbReference type="SUPFAM" id="SSF50978">
    <property type="entry name" value="WD40 repeat-like"/>
    <property type="match status" value="1"/>
</dbReference>
<dbReference type="InterPro" id="IPR001680">
    <property type="entry name" value="WD40_rpt"/>
</dbReference>
<reference evidence="3" key="1">
    <citation type="submission" date="2021-03" db="EMBL/GenBank/DDBJ databases">
        <authorList>
            <consortium name="Genoscope - CEA"/>
            <person name="William W."/>
        </authorList>
    </citation>
    <scope>NUCLEOTIDE SEQUENCE</scope>
    <source>
        <strain evidence="3">Doubled-haploid Pahang</strain>
    </source>
</reference>
<dbReference type="Proteomes" id="UP000012960">
    <property type="component" value="Unplaced"/>
</dbReference>
<evidence type="ECO:0000256" key="1">
    <source>
        <dbReference type="PROSITE-ProRule" id="PRU00221"/>
    </source>
</evidence>
<organism evidence="4 5">
    <name type="scientific">Musa acuminata subsp. malaccensis</name>
    <name type="common">Wild banana</name>
    <name type="synonym">Musa malaccensis</name>
    <dbReference type="NCBI Taxonomy" id="214687"/>
    <lineage>
        <taxon>Eukaryota</taxon>
        <taxon>Viridiplantae</taxon>
        <taxon>Streptophyta</taxon>
        <taxon>Embryophyta</taxon>
        <taxon>Tracheophyta</taxon>
        <taxon>Spermatophyta</taxon>
        <taxon>Magnoliopsida</taxon>
        <taxon>Liliopsida</taxon>
        <taxon>Zingiberales</taxon>
        <taxon>Musaceae</taxon>
        <taxon>Musa</taxon>
    </lineage>
</organism>
<feature type="repeat" description="WD" evidence="1">
    <location>
        <begin position="233"/>
        <end position="265"/>
    </location>
</feature>
<sequence length="404" mass="43845">MGANTKEPVESNFQLLEVITESLLSTVAEPIAIRVGNEQHYLDILRHLHGRRRRRESTLRMGLPPMHRGLVRTSPRHRRRYRLAGIARKIRIYSLRTLLPPEGHAGGAAAFYGHSTACDFYICTPAKLGSLRRLPASGGRVLGSGDYDGVVTEYDEERGVEVFERDEHAGRHVRSWNTRRGGKGCVGVARPGAAVCGVEFDPGGGPWVGVGSADRHAYVYDVRAVSAGPVAVFAVHGRAVTYVRFARGPGRAVVSSGTDGSHRLWVWVGGGGGGGVEEVRAYSGHANALRFVGMSVWRTGGGLVYDLRLEESQFGCGASTSTGGKRRAGSSAPSAGGKQRRRRRRRHQKFSPADRTGPYRPSFASSAACWANPPFLWPKEGGIKVGNSSTGERNGFHFDRFDSK</sequence>
<keyword evidence="5" id="KW-1185">Reference proteome</keyword>
<dbReference type="PANTHER" id="PTHR45389">
    <property type="entry name" value="WD REPEAT-CONTAINING PROTEIN RUP1"/>
    <property type="match status" value="1"/>
</dbReference>
<dbReference type="InterPro" id="IPR044616">
    <property type="entry name" value="RUP1/2"/>
</dbReference>
<feature type="region of interest" description="Disordered" evidence="2">
    <location>
        <begin position="317"/>
        <end position="359"/>
    </location>
</feature>
<dbReference type="InterPro" id="IPR015943">
    <property type="entry name" value="WD40/YVTN_repeat-like_dom_sf"/>
</dbReference>
<dbReference type="PANTHER" id="PTHR45389:SF1">
    <property type="entry name" value="WD REPEAT-CONTAINING PROTEIN RUP1"/>
    <property type="match status" value="1"/>
</dbReference>
<feature type="compositionally biased region" description="Basic residues" evidence="2">
    <location>
        <begin position="338"/>
        <end position="349"/>
    </location>
</feature>
<dbReference type="PROSITE" id="PS50082">
    <property type="entry name" value="WD_REPEATS_2"/>
    <property type="match status" value="1"/>
</dbReference>
<evidence type="ECO:0000313" key="5">
    <source>
        <dbReference type="Proteomes" id="UP000012960"/>
    </source>
</evidence>
<reference evidence="4" key="2">
    <citation type="submission" date="2021-05" db="UniProtKB">
        <authorList>
            <consortium name="EnsemblPlants"/>
        </authorList>
    </citation>
    <scope>IDENTIFICATION</scope>
    <source>
        <strain evidence="4">subsp. malaccensis</strain>
    </source>
</reference>
<dbReference type="EnsemblPlants" id="Ma02_t05890.1">
    <property type="protein sequence ID" value="Ma02_p05890.1"/>
    <property type="gene ID" value="Ma02_g05890"/>
</dbReference>
<protein>
    <submittedName>
        <fullName evidence="3">(wild Malaysian banana) hypothetical protein</fullName>
    </submittedName>
</protein>
<evidence type="ECO:0000313" key="3">
    <source>
        <dbReference type="EMBL" id="CAG1861215.1"/>
    </source>
</evidence>
<dbReference type="SMART" id="SM00320">
    <property type="entry name" value="WD40"/>
    <property type="match status" value="2"/>
</dbReference>
<dbReference type="InterPro" id="IPR036322">
    <property type="entry name" value="WD40_repeat_dom_sf"/>
</dbReference>
<keyword evidence="1" id="KW-0853">WD repeat</keyword>
<gene>
    <name evidence="3" type="ORF">GSMUA_61090.1</name>
</gene>
<dbReference type="InParanoid" id="A0A804HZP5"/>
<dbReference type="EMBL" id="HG996467">
    <property type="protein sequence ID" value="CAG1861215.1"/>
    <property type="molecule type" value="Genomic_DNA"/>
</dbReference>
<dbReference type="GO" id="GO:0010224">
    <property type="term" value="P:response to UV-B"/>
    <property type="evidence" value="ECO:0000318"/>
    <property type="project" value="GO_Central"/>
</dbReference>
<evidence type="ECO:0000313" key="4">
    <source>
        <dbReference type="EnsemblPlants" id="Ma02_p05890.1"/>
    </source>
</evidence>
<feature type="compositionally biased region" description="Basic and acidic residues" evidence="2">
    <location>
        <begin position="394"/>
        <end position="404"/>
    </location>
</feature>
<proteinExistence type="predicted"/>
<name>A0A804HZP5_MUSAM</name>
<dbReference type="Gramene" id="Ma02_t05890.1">
    <property type="protein sequence ID" value="Ma02_p05890.1"/>
    <property type="gene ID" value="Ma02_g05890"/>
</dbReference>
<evidence type="ECO:0000256" key="2">
    <source>
        <dbReference type="SAM" id="MobiDB-lite"/>
    </source>
</evidence>
<feature type="region of interest" description="Disordered" evidence="2">
    <location>
        <begin position="381"/>
        <end position="404"/>
    </location>
</feature>